<dbReference type="GeneID" id="107759934"/>
<proteinExistence type="predicted"/>
<keyword evidence="1" id="KW-1185">Reference proteome</keyword>
<evidence type="ECO:0000313" key="2">
    <source>
        <dbReference type="RefSeq" id="XP_016433432.1"/>
    </source>
</evidence>
<reference key="1">
    <citation type="journal article" date="2014" name="Nat. Commun.">
        <title>The tobacco genome sequence and its comparison with those of tomato and potato.</title>
        <authorList>
            <person name="Sierro N."/>
            <person name="Battey J.N."/>
            <person name="Ouadi S."/>
            <person name="Bakaher N."/>
            <person name="Bovet L."/>
            <person name="Willig A."/>
            <person name="Goepfert S."/>
            <person name="Peitsch M.C."/>
            <person name="Ivanov N.V."/>
        </authorList>
    </citation>
    <scope>NUCLEOTIDE SEQUENCE [LARGE SCALE GENOMIC DNA]</scope>
    <source>
        <strain>cv. TN90</strain>
    </source>
</reference>
<dbReference type="PANTHER" id="PTHR37217:SF1">
    <property type="entry name" value="EXPRESSED PROTEIN"/>
    <property type="match status" value="1"/>
</dbReference>
<dbReference type="OrthoDB" id="276388at2759"/>
<reference evidence="2 3" key="2">
    <citation type="submission" date="2025-04" db="UniProtKB">
        <authorList>
            <consortium name="RefSeq"/>
        </authorList>
    </citation>
    <scope>IDENTIFICATION</scope>
</reference>
<dbReference type="SUPFAM" id="SSF53335">
    <property type="entry name" value="S-adenosyl-L-methionine-dependent methyltransferases"/>
    <property type="match status" value="1"/>
</dbReference>
<dbReference type="Proteomes" id="UP000790787">
    <property type="component" value="Chromosome 4"/>
</dbReference>
<gene>
    <name evidence="2 3" type="primary">LOC107759934</name>
</gene>
<accession>A0A1S3X0K2</accession>
<dbReference type="KEGG" id="nta:107759934"/>
<dbReference type="STRING" id="4097.A0A1S3X0K2"/>
<sequence>MSSISSSCSFLALTSPLHRSRPCFSLQQARSCYKRCAFNNHGNITISIHVQSASLHPSRNLQSCCNAIAPSNDGTVSVINFEDVMEKDWSFLEYPDSSEEHKEKIDEIISAGEITETSKVMIAIGSEEFVDRVVDSSNCRQLLVVHDSLFMLACIKEKYDKVKCWQGELIYVPEKWTSFDAIFLYFLPALPFELGQIMEALRKRCLPGARVVISHPQGRQVVEEQRKQYPDVVVSNLPDKMNLQNVAAEHSFEVVKFTDEPGFYLAILKFEPENKND</sequence>
<dbReference type="PANTHER" id="PTHR37217">
    <property type="entry name" value="EXPRESSED PROTEIN"/>
    <property type="match status" value="1"/>
</dbReference>
<name>A0A1S3X0K2_TOBAC</name>
<dbReference type="AlphaFoldDB" id="A0A1S3X0K2"/>
<dbReference type="RefSeq" id="XP_016433432.1">
    <property type="nucleotide sequence ID" value="XM_016577946.1"/>
</dbReference>
<organism evidence="2">
    <name type="scientific">Nicotiana tabacum</name>
    <name type="common">Common tobacco</name>
    <dbReference type="NCBI Taxonomy" id="4097"/>
    <lineage>
        <taxon>Eukaryota</taxon>
        <taxon>Viridiplantae</taxon>
        <taxon>Streptophyta</taxon>
        <taxon>Embryophyta</taxon>
        <taxon>Tracheophyta</taxon>
        <taxon>Spermatophyta</taxon>
        <taxon>Magnoliopsida</taxon>
        <taxon>eudicotyledons</taxon>
        <taxon>Gunneridae</taxon>
        <taxon>Pentapetalae</taxon>
        <taxon>asterids</taxon>
        <taxon>lamiids</taxon>
        <taxon>Solanales</taxon>
        <taxon>Solanaceae</taxon>
        <taxon>Nicotianoideae</taxon>
        <taxon>Nicotianeae</taxon>
        <taxon>Nicotiana</taxon>
    </lineage>
</organism>
<evidence type="ECO:0000313" key="3">
    <source>
        <dbReference type="RefSeq" id="XP_016433433.1"/>
    </source>
</evidence>
<dbReference type="OMA" id="KHDSVKC"/>
<dbReference type="PaxDb" id="4097-A0A1S3X0K2"/>
<evidence type="ECO:0000313" key="1">
    <source>
        <dbReference type="Proteomes" id="UP000790787"/>
    </source>
</evidence>
<dbReference type="InterPro" id="IPR029063">
    <property type="entry name" value="SAM-dependent_MTases_sf"/>
</dbReference>
<dbReference type="RefSeq" id="XP_016433433.1">
    <property type="nucleotide sequence ID" value="XM_016577947.1"/>
</dbReference>
<protein>
    <submittedName>
        <fullName evidence="2 3">Uncharacterized protein isoform X1</fullName>
    </submittedName>
</protein>